<evidence type="ECO:0000256" key="2">
    <source>
        <dbReference type="SAM" id="MobiDB-lite"/>
    </source>
</evidence>
<feature type="region of interest" description="Disordered" evidence="2">
    <location>
        <begin position="257"/>
        <end position="300"/>
    </location>
</feature>
<dbReference type="AlphaFoldDB" id="U1HVK7"/>
<dbReference type="CDD" id="cd02440">
    <property type="entry name" value="AdoMet_MTases"/>
    <property type="match status" value="1"/>
</dbReference>
<evidence type="ECO:0008006" key="5">
    <source>
        <dbReference type="Google" id="ProtNLM"/>
    </source>
</evidence>
<evidence type="ECO:0000313" key="4">
    <source>
        <dbReference type="Proteomes" id="UP000019373"/>
    </source>
</evidence>
<dbReference type="PANTHER" id="PTHR43861:SF3">
    <property type="entry name" value="PUTATIVE (AFU_ORTHOLOGUE AFUA_2G14390)-RELATED"/>
    <property type="match status" value="1"/>
</dbReference>
<dbReference type="InterPro" id="IPR029063">
    <property type="entry name" value="SAM-dependent_MTases_sf"/>
</dbReference>
<dbReference type="HOGENOM" id="CLU_037990_1_0_1"/>
<keyword evidence="4" id="KW-1185">Reference proteome</keyword>
<dbReference type="RefSeq" id="XP_007787900.1">
    <property type="nucleotide sequence ID" value="XM_007789710.1"/>
</dbReference>
<dbReference type="OrthoDB" id="66144at2759"/>
<dbReference type="Gene3D" id="3.40.50.150">
    <property type="entry name" value="Vaccinia Virus protein VP39"/>
    <property type="match status" value="1"/>
</dbReference>
<keyword evidence="1" id="KW-0808">Transferase</keyword>
<proteinExistence type="predicted"/>
<dbReference type="eggNOG" id="KOG1270">
    <property type="taxonomic scope" value="Eukaryota"/>
</dbReference>
<dbReference type="EMBL" id="KE720869">
    <property type="protein sequence ID" value="ERF74730.1"/>
    <property type="molecule type" value="Genomic_DNA"/>
</dbReference>
<sequence length="300" mass="32724">MASHLIISTSTSTSTMITEAQQSSMNQDTFTDINRKHWDQAASTYSSAQWQKNFINQTHAFILSNLNWIGVDFADPSEGFEEGAPQPRQVRVLDYACGPGTITSALQGHATEFVGVDLSENMVKAYNEKFTASDQQGGTITQTAQAFVGNLLDNNGPSESVSGTQFFNFDLAVVGYGFHHFENLEVATSRLAARLKPGGVLLIVDFMTHGKLEAGHPAKNTIAHHGFGEDEVKSLFGKAGLVDVDVVKMEGTIEIKKHGAKDDEPGQKREVFLGRGRKPASSSGATKKEEEYLPKQIKER</sequence>
<evidence type="ECO:0000313" key="3">
    <source>
        <dbReference type="EMBL" id="ERF74730.1"/>
    </source>
</evidence>
<name>U1HVK7_ENDPU</name>
<reference evidence="4" key="1">
    <citation type="journal article" date="2014" name="BMC Genomics">
        <title>Genome characteristics reveal the impact of lichenization on lichen-forming fungus Endocarpon pusillum Hedwig (Verrucariales, Ascomycota).</title>
        <authorList>
            <person name="Wang Y.-Y."/>
            <person name="Liu B."/>
            <person name="Zhang X.-Y."/>
            <person name="Zhou Q.-M."/>
            <person name="Zhang T."/>
            <person name="Li H."/>
            <person name="Yu Y.-F."/>
            <person name="Zhang X.-L."/>
            <person name="Hao X.-Y."/>
            <person name="Wang M."/>
            <person name="Wang L."/>
            <person name="Wei J.-C."/>
        </authorList>
    </citation>
    <scope>NUCLEOTIDE SEQUENCE [LARGE SCALE GENOMIC DNA]</scope>
    <source>
        <strain evidence="4">Z07020 / HMAS-L-300199</strain>
    </source>
</reference>
<evidence type="ECO:0000256" key="1">
    <source>
        <dbReference type="ARBA" id="ARBA00022679"/>
    </source>
</evidence>
<gene>
    <name evidence="3" type="ORF">EPUS_04899</name>
</gene>
<dbReference type="PANTHER" id="PTHR43861">
    <property type="entry name" value="TRANS-ACONITATE 2-METHYLTRANSFERASE-RELATED"/>
    <property type="match status" value="1"/>
</dbReference>
<dbReference type="SUPFAM" id="SSF53335">
    <property type="entry name" value="S-adenosyl-L-methionine-dependent methyltransferases"/>
    <property type="match status" value="1"/>
</dbReference>
<dbReference type="Proteomes" id="UP000019373">
    <property type="component" value="Unassembled WGS sequence"/>
</dbReference>
<dbReference type="GeneID" id="19239852"/>
<dbReference type="OMA" id="HHFDKPD"/>
<dbReference type="Pfam" id="PF13489">
    <property type="entry name" value="Methyltransf_23"/>
    <property type="match status" value="1"/>
</dbReference>
<feature type="compositionally biased region" description="Basic and acidic residues" evidence="2">
    <location>
        <begin position="257"/>
        <end position="272"/>
    </location>
</feature>
<feature type="compositionally biased region" description="Basic and acidic residues" evidence="2">
    <location>
        <begin position="286"/>
        <end position="300"/>
    </location>
</feature>
<dbReference type="GO" id="GO:0016740">
    <property type="term" value="F:transferase activity"/>
    <property type="evidence" value="ECO:0007669"/>
    <property type="project" value="UniProtKB-KW"/>
</dbReference>
<organism evidence="3 4">
    <name type="scientific">Endocarpon pusillum (strain Z07020 / HMAS-L-300199)</name>
    <name type="common">Lichen-forming fungus</name>
    <dbReference type="NCBI Taxonomy" id="1263415"/>
    <lineage>
        <taxon>Eukaryota</taxon>
        <taxon>Fungi</taxon>
        <taxon>Dikarya</taxon>
        <taxon>Ascomycota</taxon>
        <taxon>Pezizomycotina</taxon>
        <taxon>Eurotiomycetes</taxon>
        <taxon>Chaetothyriomycetidae</taxon>
        <taxon>Verrucariales</taxon>
        <taxon>Verrucariaceae</taxon>
        <taxon>Endocarpon</taxon>
    </lineage>
</organism>
<protein>
    <recommendedName>
        <fullName evidence="5">Methyltransferase domain-containing protein</fullName>
    </recommendedName>
</protein>
<accession>U1HVK7</accession>